<feature type="domain" description="Peptidase S1" evidence="4">
    <location>
        <begin position="97"/>
        <end position="346"/>
    </location>
</feature>
<keyword evidence="1" id="KW-1015">Disulfide bond</keyword>
<proteinExistence type="inferred from homology"/>
<organism evidence="5 6">
    <name type="scientific">Daphnia magna</name>
    <dbReference type="NCBI Taxonomy" id="35525"/>
    <lineage>
        <taxon>Eukaryota</taxon>
        <taxon>Metazoa</taxon>
        <taxon>Ecdysozoa</taxon>
        <taxon>Arthropoda</taxon>
        <taxon>Crustacea</taxon>
        <taxon>Branchiopoda</taxon>
        <taxon>Diplostraca</taxon>
        <taxon>Cladocera</taxon>
        <taxon>Anomopoda</taxon>
        <taxon>Daphniidae</taxon>
        <taxon>Daphnia</taxon>
    </lineage>
</organism>
<evidence type="ECO:0000256" key="3">
    <source>
        <dbReference type="SAM" id="SignalP"/>
    </source>
</evidence>
<dbReference type="InterPro" id="IPR001314">
    <property type="entry name" value="Peptidase_S1A"/>
</dbReference>
<dbReference type="SMART" id="SM00020">
    <property type="entry name" value="Tryp_SPc"/>
    <property type="match status" value="1"/>
</dbReference>
<feature type="chain" id="PRO_5047089296" description="Peptidase S1 domain-containing protein" evidence="3">
    <location>
        <begin position="22"/>
        <end position="356"/>
    </location>
</feature>
<keyword evidence="6" id="KW-1185">Reference proteome</keyword>
<sequence length="356" mass="38935">MGRTNWMRWLLLLVAVSVSTGQQNHVDLHDDDHNHNPMGCDCMEYWACITSGGSAYSYCGNMDQSVCCYVPRGARPIGLLPVLNKSKCGRKGNVAAAVGDRKRSDGLADLGEWPWHAAVLEKPQDLYVCGASLLDESWVVTAAHCVDDYLASGNISSVLKVRLGEYDVSVTTEQLAYEELDVSHVMVHPQFNNLSLANDIALLRFVQPARRRPHIDVVCMPHPGQVSESEGTRCVVTGWGRKLEDGTHSVILKEIEVPLWDDAKCQAALKTQFGPNFVLPSTSICAGAEGRDACDGDGGGPLVCEKEGQWFQVGVVSFGIGCGRTNLPGVYTRLSAFDGWIHETIRSFKTLVRLTK</sequence>
<evidence type="ECO:0000256" key="2">
    <source>
        <dbReference type="ARBA" id="ARBA00024195"/>
    </source>
</evidence>
<comment type="similarity">
    <text evidence="2">Belongs to the peptidase S1 family. CLIP subfamily.</text>
</comment>
<reference evidence="5 6" key="1">
    <citation type="journal article" date="2023" name="Nucleic Acids Res.">
        <title>The hologenome of Daphnia magna reveals possible DNA methylation and microbiome-mediated evolution of the host genome.</title>
        <authorList>
            <person name="Chaturvedi A."/>
            <person name="Li X."/>
            <person name="Dhandapani V."/>
            <person name="Marshall H."/>
            <person name="Kissane S."/>
            <person name="Cuenca-Cambronero M."/>
            <person name="Asole G."/>
            <person name="Calvet F."/>
            <person name="Ruiz-Romero M."/>
            <person name="Marangio P."/>
            <person name="Guigo R."/>
            <person name="Rago D."/>
            <person name="Mirbahai L."/>
            <person name="Eastwood N."/>
            <person name="Colbourne J.K."/>
            <person name="Zhou J."/>
            <person name="Mallon E."/>
            <person name="Orsini L."/>
        </authorList>
    </citation>
    <scope>NUCLEOTIDE SEQUENCE [LARGE SCALE GENOMIC DNA]</scope>
    <source>
        <strain evidence="5">LRV0_1</strain>
    </source>
</reference>
<dbReference type="InterPro" id="IPR001254">
    <property type="entry name" value="Trypsin_dom"/>
</dbReference>
<dbReference type="InterPro" id="IPR018114">
    <property type="entry name" value="TRYPSIN_HIS"/>
</dbReference>
<dbReference type="InterPro" id="IPR043504">
    <property type="entry name" value="Peptidase_S1_PA_chymotrypsin"/>
</dbReference>
<accession>A0ABR0AM50</accession>
<gene>
    <name evidence="5" type="ORF">OUZ56_015206</name>
</gene>
<dbReference type="PROSITE" id="PS00134">
    <property type="entry name" value="TRYPSIN_HIS"/>
    <property type="match status" value="1"/>
</dbReference>
<dbReference type="Pfam" id="PF00089">
    <property type="entry name" value="Trypsin"/>
    <property type="match status" value="1"/>
</dbReference>
<evidence type="ECO:0000313" key="6">
    <source>
        <dbReference type="Proteomes" id="UP001234178"/>
    </source>
</evidence>
<feature type="signal peptide" evidence="3">
    <location>
        <begin position="1"/>
        <end position="21"/>
    </location>
</feature>
<dbReference type="InterPro" id="IPR051487">
    <property type="entry name" value="Ser/Thr_Proteases_Immune/Dev"/>
</dbReference>
<dbReference type="PANTHER" id="PTHR24256">
    <property type="entry name" value="TRYPTASE-RELATED"/>
    <property type="match status" value="1"/>
</dbReference>
<evidence type="ECO:0000256" key="1">
    <source>
        <dbReference type="ARBA" id="ARBA00023157"/>
    </source>
</evidence>
<keyword evidence="3" id="KW-0732">Signal</keyword>
<dbReference type="CDD" id="cd00190">
    <property type="entry name" value="Tryp_SPc"/>
    <property type="match status" value="1"/>
</dbReference>
<evidence type="ECO:0000313" key="5">
    <source>
        <dbReference type="EMBL" id="KAK4026189.1"/>
    </source>
</evidence>
<dbReference type="EMBL" id="JAOYFB010000038">
    <property type="protein sequence ID" value="KAK4026189.1"/>
    <property type="molecule type" value="Genomic_DNA"/>
</dbReference>
<dbReference type="PROSITE" id="PS50240">
    <property type="entry name" value="TRYPSIN_DOM"/>
    <property type="match status" value="1"/>
</dbReference>
<dbReference type="Proteomes" id="UP001234178">
    <property type="component" value="Unassembled WGS sequence"/>
</dbReference>
<name>A0ABR0AM50_9CRUS</name>
<evidence type="ECO:0000259" key="4">
    <source>
        <dbReference type="PROSITE" id="PS50240"/>
    </source>
</evidence>
<dbReference type="Gene3D" id="2.40.10.10">
    <property type="entry name" value="Trypsin-like serine proteases"/>
    <property type="match status" value="1"/>
</dbReference>
<dbReference type="InterPro" id="IPR009003">
    <property type="entry name" value="Peptidase_S1_PA"/>
</dbReference>
<protein>
    <recommendedName>
        <fullName evidence="4">Peptidase S1 domain-containing protein</fullName>
    </recommendedName>
</protein>
<dbReference type="SUPFAM" id="SSF50494">
    <property type="entry name" value="Trypsin-like serine proteases"/>
    <property type="match status" value="1"/>
</dbReference>
<dbReference type="PRINTS" id="PR00722">
    <property type="entry name" value="CHYMOTRYPSIN"/>
</dbReference>
<comment type="caution">
    <text evidence="5">The sequence shown here is derived from an EMBL/GenBank/DDBJ whole genome shotgun (WGS) entry which is preliminary data.</text>
</comment>